<evidence type="ECO:0000256" key="3">
    <source>
        <dbReference type="ARBA" id="ARBA00023163"/>
    </source>
</evidence>
<dbReference type="EMBL" id="AP017424">
    <property type="protein sequence ID" value="BAU87223.1"/>
    <property type="molecule type" value="Genomic_DNA"/>
</dbReference>
<dbReference type="Proteomes" id="UP000217676">
    <property type="component" value="Chromosome"/>
</dbReference>
<dbReference type="AlphaFoldDB" id="A0A160P8L8"/>
<dbReference type="PANTHER" id="PTHR43537">
    <property type="entry name" value="TRANSCRIPTIONAL REGULATOR, GNTR FAMILY"/>
    <property type="match status" value="1"/>
</dbReference>
<dbReference type="GO" id="GO:0003677">
    <property type="term" value="F:DNA binding"/>
    <property type="evidence" value="ECO:0007669"/>
    <property type="project" value="UniProtKB-KW"/>
</dbReference>
<evidence type="ECO:0000259" key="4">
    <source>
        <dbReference type="PROSITE" id="PS50949"/>
    </source>
</evidence>
<dbReference type="KEGG" id="slau:SLA_6355"/>
<evidence type="ECO:0000313" key="6">
    <source>
        <dbReference type="Proteomes" id="UP000217676"/>
    </source>
</evidence>
<feature type="domain" description="HTH gntR-type" evidence="4">
    <location>
        <begin position="16"/>
        <end position="86"/>
    </location>
</feature>
<keyword evidence="2" id="KW-0238">DNA-binding</keyword>
<dbReference type="InterPro" id="IPR011711">
    <property type="entry name" value="GntR_C"/>
</dbReference>
<evidence type="ECO:0000256" key="1">
    <source>
        <dbReference type="ARBA" id="ARBA00023015"/>
    </source>
</evidence>
<dbReference type="SMART" id="SM00895">
    <property type="entry name" value="FCD"/>
    <property type="match status" value="1"/>
</dbReference>
<dbReference type="InterPro" id="IPR008920">
    <property type="entry name" value="TF_FadR/GntR_C"/>
</dbReference>
<dbReference type="InterPro" id="IPR000524">
    <property type="entry name" value="Tscrpt_reg_HTH_GntR"/>
</dbReference>
<proteinExistence type="predicted"/>
<dbReference type="Gene3D" id="1.20.120.530">
    <property type="entry name" value="GntR ligand-binding domain-like"/>
    <property type="match status" value="1"/>
</dbReference>
<organism evidence="5 6">
    <name type="scientific">Streptomyces laurentii</name>
    <dbReference type="NCBI Taxonomy" id="39478"/>
    <lineage>
        <taxon>Bacteria</taxon>
        <taxon>Bacillati</taxon>
        <taxon>Actinomycetota</taxon>
        <taxon>Actinomycetes</taxon>
        <taxon>Kitasatosporales</taxon>
        <taxon>Streptomycetaceae</taxon>
        <taxon>Streptomyces</taxon>
    </lineage>
</organism>
<dbReference type="SUPFAM" id="SSF46785">
    <property type="entry name" value="Winged helix' DNA-binding domain"/>
    <property type="match status" value="1"/>
</dbReference>
<reference evidence="5 6" key="1">
    <citation type="journal article" date="2016" name="Genome Announc.">
        <title>Complete Genome Sequence of Thiostrepton-Producing Streptomyces laurentii ATCC 31255.</title>
        <authorList>
            <person name="Doi K."/>
            <person name="Fujino Y."/>
            <person name="Nagayoshi Y."/>
            <person name="Ohshima T."/>
            <person name="Ogata S."/>
        </authorList>
    </citation>
    <scope>NUCLEOTIDE SEQUENCE [LARGE SCALE GENOMIC DNA]</scope>
    <source>
        <strain evidence="5 6">ATCC 31255</strain>
    </source>
</reference>
<dbReference type="SMART" id="SM00345">
    <property type="entry name" value="HTH_GNTR"/>
    <property type="match status" value="1"/>
</dbReference>
<dbReference type="CDD" id="cd07377">
    <property type="entry name" value="WHTH_GntR"/>
    <property type="match status" value="1"/>
</dbReference>
<keyword evidence="1" id="KW-0805">Transcription regulation</keyword>
<protein>
    <submittedName>
        <fullName evidence="5">Transcriptional regulator, gntR family</fullName>
    </submittedName>
</protein>
<dbReference type="InterPro" id="IPR036390">
    <property type="entry name" value="WH_DNA-bd_sf"/>
</dbReference>
<keyword evidence="6" id="KW-1185">Reference proteome</keyword>
<dbReference type="Pfam" id="PF07729">
    <property type="entry name" value="FCD"/>
    <property type="match status" value="1"/>
</dbReference>
<dbReference type="SUPFAM" id="SSF48008">
    <property type="entry name" value="GntR ligand-binding domain-like"/>
    <property type="match status" value="1"/>
</dbReference>
<evidence type="ECO:0000313" key="5">
    <source>
        <dbReference type="EMBL" id="BAU87223.1"/>
    </source>
</evidence>
<dbReference type="PANTHER" id="PTHR43537:SF5">
    <property type="entry name" value="UXU OPERON TRANSCRIPTIONAL REGULATOR"/>
    <property type="match status" value="1"/>
</dbReference>
<gene>
    <name evidence="5" type="ORF">SLA_6355</name>
</gene>
<dbReference type="PROSITE" id="PS50949">
    <property type="entry name" value="HTH_GNTR"/>
    <property type="match status" value="1"/>
</dbReference>
<evidence type="ECO:0000256" key="2">
    <source>
        <dbReference type="ARBA" id="ARBA00023125"/>
    </source>
</evidence>
<sequence length="239" mass="26013">MDDKGWARHIAPVRAAGAAEAIARRLSELIGARILVGGDRFPPEKTLAEMFDVAVMTIRHSMAVLREEGLIETRRGYRAGTYVVPDVLTRIRELTALHPYTLDDIEELTVWRIAVSGEASARAARRASEAGLSRLRELEAAADAAIAEAEAYRTLDAGLHLHIAELSGSRRLVEAEQGIQDELTRLLADHPGGVEARSTPGQQHRGLVSAIEGSDPAKAREQFTVHAEATADLFLPFVQ</sequence>
<dbReference type="InterPro" id="IPR036388">
    <property type="entry name" value="WH-like_DNA-bd_sf"/>
</dbReference>
<keyword evidence="3" id="KW-0804">Transcription</keyword>
<dbReference type="GO" id="GO:0003700">
    <property type="term" value="F:DNA-binding transcription factor activity"/>
    <property type="evidence" value="ECO:0007669"/>
    <property type="project" value="InterPro"/>
</dbReference>
<dbReference type="Gene3D" id="1.10.10.10">
    <property type="entry name" value="Winged helix-like DNA-binding domain superfamily/Winged helix DNA-binding domain"/>
    <property type="match status" value="1"/>
</dbReference>
<dbReference type="Pfam" id="PF00392">
    <property type="entry name" value="GntR"/>
    <property type="match status" value="1"/>
</dbReference>
<accession>A0A160P8L8</accession>
<name>A0A160P8L8_STRLU</name>